<dbReference type="Proteomes" id="UP000198539">
    <property type="component" value="Unassembled WGS sequence"/>
</dbReference>
<dbReference type="AlphaFoldDB" id="A0A1H3E4L9"/>
<accession>A0A1H3E4L9</accession>
<evidence type="ECO:0000313" key="2">
    <source>
        <dbReference type="Proteomes" id="UP000198539"/>
    </source>
</evidence>
<dbReference type="RefSeq" id="WP_223814422.1">
    <property type="nucleotide sequence ID" value="NZ_CP061502.1"/>
</dbReference>
<gene>
    <name evidence="1" type="ORF">SAMN04488238_1189</name>
</gene>
<organism evidence="1 2">
    <name type="scientific">Roseicitreum antarcticum</name>
    <dbReference type="NCBI Taxonomy" id="564137"/>
    <lineage>
        <taxon>Bacteria</taxon>
        <taxon>Pseudomonadati</taxon>
        <taxon>Pseudomonadota</taxon>
        <taxon>Alphaproteobacteria</taxon>
        <taxon>Rhodobacterales</taxon>
        <taxon>Paracoccaceae</taxon>
        <taxon>Roseicitreum</taxon>
    </lineage>
</organism>
<reference evidence="1 2" key="1">
    <citation type="submission" date="2016-10" db="EMBL/GenBank/DDBJ databases">
        <authorList>
            <person name="de Groot N.N."/>
        </authorList>
    </citation>
    <scope>NUCLEOTIDE SEQUENCE [LARGE SCALE GENOMIC DNA]</scope>
    <source>
        <strain evidence="1 2">CGMCC 1.8894</strain>
    </source>
</reference>
<evidence type="ECO:0000313" key="1">
    <source>
        <dbReference type="EMBL" id="SDX73682.1"/>
    </source>
</evidence>
<dbReference type="EMBL" id="FNOM01000018">
    <property type="protein sequence ID" value="SDX73682.1"/>
    <property type="molecule type" value="Genomic_DNA"/>
</dbReference>
<sequence>MTQLIIPGKVQQKAQHIDTTDSDGTEAYRHALDLTVNHKVISRGDVLIYCTWLRRAGQWEACLVLVPKGAVLSAERVVPCIVPLSRAYAWAEETGDFGDCLINAGYFCANLGFNPVNPKNPMKIIGIIRDCLHDLLTIPPRYEDAPKTVTAEMEVTDNATGKVKEIEVSDDHGAI</sequence>
<protein>
    <submittedName>
        <fullName evidence="1">Uncharacterized protein</fullName>
    </submittedName>
</protein>
<proteinExistence type="predicted"/>
<dbReference type="STRING" id="564137.SAMN04488238_1189"/>
<name>A0A1H3E4L9_9RHOB</name>
<keyword evidence="2" id="KW-1185">Reference proteome</keyword>